<comment type="similarity">
    <text evidence="1">Belongs to the ParB family.</text>
</comment>
<keyword evidence="2" id="KW-0159">Chromosome partition</keyword>
<dbReference type="Gene3D" id="3.90.1530.30">
    <property type="match status" value="1"/>
</dbReference>
<keyword evidence="5" id="KW-1185">Reference proteome</keyword>
<dbReference type="Pfam" id="PF02195">
    <property type="entry name" value="ParB_N"/>
    <property type="match status" value="1"/>
</dbReference>
<gene>
    <name evidence="4" type="ORF">N7603_00020</name>
</gene>
<dbReference type="RefSeq" id="WP_262095256.1">
    <property type="nucleotide sequence ID" value="NZ_JAOEGN010000001.1"/>
</dbReference>
<dbReference type="SUPFAM" id="SSF109709">
    <property type="entry name" value="KorB DNA-binding domain-like"/>
    <property type="match status" value="1"/>
</dbReference>
<feature type="domain" description="ParB-like N-terminal" evidence="3">
    <location>
        <begin position="31"/>
        <end position="120"/>
    </location>
</feature>
<dbReference type="Pfam" id="PF17762">
    <property type="entry name" value="HTH_ParB"/>
    <property type="match status" value="1"/>
</dbReference>
<evidence type="ECO:0000259" key="3">
    <source>
        <dbReference type="SMART" id="SM00470"/>
    </source>
</evidence>
<dbReference type="Gene3D" id="1.10.10.2830">
    <property type="match status" value="1"/>
</dbReference>
<dbReference type="SMART" id="SM00470">
    <property type="entry name" value="ParB"/>
    <property type="match status" value="1"/>
</dbReference>
<dbReference type="NCBIfam" id="TIGR00180">
    <property type="entry name" value="parB_part"/>
    <property type="match status" value="1"/>
</dbReference>
<evidence type="ECO:0000313" key="5">
    <source>
        <dbReference type="Proteomes" id="UP001209076"/>
    </source>
</evidence>
<name>A0ABT2PSV7_9MOLU</name>
<evidence type="ECO:0000256" key="1">
    <source>
        <dbReference type="ARBA" id="ARBA00006295"/>
    </source>
</evidence>
<dbReference type="InterPro" id="IPR050336">
    <property type="entry name" value="Chromosome_partition/occlusion"/>
</dbReference>
<dbReference type="InterPro" id="IPR036086">
    <property type="entry name" value="ParB/Sulfiredoxin_sf"/>
</dbReference>
<reference evidence="5" key="1">
    <citation type="submission" date="2023-07" db="EMBL/GenBank/DDBJ databases">
        <title>Novel Mycoplasma species identified in domestic and wild animals.</title>
        <authorList>
            <person name="Volokhov D.V."/>
            <person name="Furtak V.A."/>
            <person name="Zagorodnyaya T.A."/>
        </authorList>
    </citation>
    <scope>NUCLEOTIDE SEQUENCE [LARGE SCALE GENOMIC DNA]</scope>
    <source>
        <strain evidence="5">92-19</strain>
    </source>
</reference>
<proteinExistence type="inferred from homology"/>
<dbReference type="EMBL" id="JAOEGN010000001">
    <property type="protein sequence ID" value="MCU0104046.1"/>
    <property type="molecule type" value="Genomic_DNA"/>
</dbReference>
<accession>A0ABT2PSV7</accession>
<dbReference type="Proteomes" id="UP001209076">
    <property type="component" value="Unassembled WGS sequence"/>
</dbReference>
<dbReference type="InterPro" id="IPR003115">
    <property type="entry name" value="ParB_N"/>
</dbReference>
<dbReference type="CDD" id="cd16393">
    <property type="entry name" value="SPO0J_N"/>
    <property type="match status" value="1"/>
</dbReference>
<sequence length="278" mass="31497">MKTNTKVLGRGLRDLLVENTIDEIQEGEKIVEIPLSEVTPNPFQPRRIFDPEKINDLAASISEHGIFQPIIVKQVKDGYMIVSGERRFRAAKQVGLKTIPSIIRSYDPAKVAEISLVENLQRENLSPIEEAEAYANIMRTMEITQKTLAERIGKSRSYVTNIIGLLNLPDEVQSMLLTNEISMAHARVLSKLDDPLRIKTLAKKIVSEQLSVRQIEALAEKEEKTNKQKREPKPKTFVVYEQSLNQKFGLKTVVTANKLTIKVKSEAELKQLVEKLLQ</sequence>
<evidence type="ECO:0000313" key="4">
    <source>
        <dbReference type="EMBL" id="MCU0104046.1"/>
    </source>
</evidence>
<comment type="caution">
    <text evidence="4">The sequence shown here is derived from an EMBL/GenBank/DDBJ whole genome shotgun (WGS) entry which is preliminary data.</text>
</comment>
<organism evidence="4 5">
    <name type="scientific">Paracholeplasma vituli</name>
    <dbReference type="NCBI Taxonomy" id="69473"/>
    <lineage>
        <taxon>Bacteria</taxon>
        <taxon>Bacillati</taxon>
        <taxon>Mycoplasmatota</taxon>
        <taxon>Mollicutes</taxon>
        <taxon>Acholeplasmatales</taxon>
        <taxon>Acholeplasmataceae</taxon>
        <taxon>Paracholeplasma</taxon>
    </lineage>
</organism>
<dbReference type="PANTHER" id="PTHR33375">
    <property type="entry name" value="CHROMOSOME-PARTITIONING PROTEIN PARB-RELATED"/>
    <property type="match status" value="1"/>
</dbReference>
<dbReference type="PANTHER" id="PTHR33375:SF1">
    <property type="entry name" value="CHROMOSOME-PARTITIONING PROTEIN PARB-RELATED"/>
    <property type="match status" value="1"/>
</dbReference>
<dbReference type="InterPro" id="IPR004437">
    <property type="entry name" value="ParB/RepB/Spo0J"/>
</dbReference>
<protein>
    <submittedName>
        <fullName evidence="4">ParB/RepB/Spo0J family partition protein</fullName>
    </submittedName>
</protein>
<dbReference type="SUPFAM" id="SSF110849">
    <property type="entry name" value="ParB/Sulfiredoxin"/>
    <property type="match status" value="1"/>
</dbReference>
<dbReference type="InterPro" id="IPR041468">
    <property type="entry name" value="HTH_ParB/Spo0J"/>
</dbReference>
<evidence type="ECO:0000256" key="2">
    <source>
        <dbReference type="ARBA" id="ARBA00022829"/>
    </source>
</evidence>